<keyword evidence="2" id="KW-0378">Hydrolase</keyword>
<evidence type="ECO:0000313" key="5">
    <source>
        <dbReference type="EMBL" id="GAA4354806.1"/>
    </source>
</evidence>
<keyword evidence="1" id="KW-0479">Metal-binding</keyword>
<proteinExistence type="predicted"/>
<dbReference type="Proteomes" id="UP001501153">
    <property type="component" value="Unassembled WGS sequence"/>
</dbReference>
<dbReference type="PANTHER" id="PTHR23422">
    <property type="entry name" value="DIPEPTIDYL PEPTIDASE III-RELATED"/>
    <property type="match status" value="1"/>
</dbReference>
<dbReference type="PROSITE" id="PS51257">
    <property type="entry name" value="PROKAR_LIPOPROTEIN"/>
    <property type="match status" value="1"/>
</dbReference>
<dbReference type="EMBL" id="BAABGZ010000017">
    <property type="protein sequence ID" value="GAA4354806.1"/>
    <property type="molecule type" value="Genomic_DNA"/>
</dbReference>
<gene>
    <name evidence="5" type="ORF">GCM10023185_16980</name>
</gene>
<dbReference type="Pfam" id="PF03571">
    <property type="entry name" value="Peptidase_M49"/>
    <property type="match status" value="2"/>
</dbReference>
<evidence type="ECO:0000313" key="6">
    <source>
        <dbReference type="Proteomes" id="UP001501153"/>
    </source>
</evidence>
<sequence length="724" mass="80830">MKRILLPAALLLGITAGCTRTTPSNSESPNSNPIPSPTANAPADSDAATARANAIATGRSVATPPPAQVVSEQFADLRILRYAVPGFETLSTKQKELLYYLSEAALSGRDIIYDQNYKHNLRVRRTLEAVWEANQERLATPSQAEQARNFSTYAKRVWFSNGIHHHYSTRKFVPDCTPAYFAGLVRAVDAKTLPLLQGESVDQFLKFITPIIFDPNVAPKRVNQEKGKDLVVTSANNFYEGVSQLEVENFYAKLIDKNDPRPISYGLNSKLERSSPSKPIQERVWHTKGMYGKAINQIAYWLGKAEDVAETVEQKEALGKLILFYSQGDLKKWDDYNIAWVKDTRSRVDVVNGFIEVYGDPLGMRASYESVVSFKDLEASKRIAAIAKEAQWFENSSPIMDAHKKKNVVGITAKVITVVTEAGDAAPSTPIGINLPNAEWIRKEHGSKSVSLGNIVEAYDQASANSGLLDEFAYSKEEVARARQHMALAGKLHTDMHEVIGHASGQLNAGVGTPKQTLKSYASALEEGRADLVALYYLPDAKLQQLGVVPSADVAKAAYDNYMRNGLMTQLTRLQPGETVEEAHMRNRQMVARWVLEKGQKEKVVEMVKRDGKTYVRINNYDKLRQLFGQLLRETQRITSEGDYRGAQNLIETYGVKVDPVLHKEVLARYAKLNIAPYQGFIQPKLVPVELNGRLVDVKVEYPDDFARQMLDFGHKYKTLPDYN</sequence>
<reference evidence="6" key="1">
    <citation type="journal article" date="2019" name="Int. J. Syst. Evol. Microbiol.">
        <title>The Global Catalogue of Microorganisms (GCM) 10K type strain sequencing project: providing services to taxonomists for standard genome sequencing and annotation.</title>
        <authorList>
            <consortium name="The Broad Institute Genomics Platform"/>
            <consortium name="The Broad Institute Genome Sequencing Center for Infectious Disease"/>
            <person name="Wu L."/>
            <person name="Ma J."/>
        </authorList>
    </citation>
    <scope>NUCLEOTIDE SEQUENCE [LARGE SCALE GENOMIC DNA]</scope>
    <source>
        <strain evidence="6">JCM 17923</strain>
    </source>
</reference>
<evidence type="ECO:0000256" key="2">
    <source>
        <dbReference type="ARBA" id="ARBA00022801"/>
    </source>
</evidence>
<protein>
    <submittedName>
        <fullName evidence="5">Dihydrofolate reductase</fullName>
    </submittedName>
</protein>
<feature type="region of interest" description="Disordered" evidence="3">
    <location>
        <begin position="21"/>
        <end position="50"/>
    </location>
</feature>
<comment type="caution">
    <text evidence="5">The sequence shown here is derived from an EMBL/GenBank/DDBJ whole genome shotgun (WGS) entry which is preliminary data.</text>
</comment>
<evidence type="ECO:0000256" key="1">
    <source>
        <dbReference type="ARBA" id="ARBA00022723"/>
    </source>
</evidence>
<dbReference type="InterPro" id="IPR039461">
    <property type="entry name" value="Peptidase_M49"/>
</dbReference>
<organism evidence="5 6">
    <name type="scientific">Hymenobacter saemangeumensis</name>
    <dbReference type="NCBI Taxonomy" id="1084522"/>
    <lineage>
        <taxon>Bacteria</taxon>
        <taxon>Pseudomonadati</taxon>
        <taxon>Bacteroidota</taxon>
        <taxon>Cytophagia</taxon>
        <taxon>Cytophagales</taxon>
        <taxon>Hymenobacteraceae</taxon>
        <taxon>Hymenobacter</taxon>
    </lineage>
</organism>
<keyword evidence="4" id="KW-0732">Signal</keyword>
<accession>A0ABP8IAL7</accession>
<keyword evidence="6" id="KW-1185">Reference proteome</keyword>
<evidence type="ECO:0000256" key="4">
    <source>
        <dbReference type="SAM" id="SignalP"/>
    </source>
</evidence>
<evidence type="ECO:0000256" key="3">
    <source>
        <dbReference type="SAM" id="MobiDB-lite"/>
    </source>
</evidence>
<feature type="signal peptide" evidence="4">
    <location>
        <begin position="1"/>
        <end position="20"/>
    </location>
</feature>
<name>A0ABP8IAL7_9BACT</name>
<feature type="chain" id="PRO_5045321798" evidence="4">
    <location>
        <begin position="21"/>
        <end position="724"/>
    </location>
</feature>
<dbReference type="RefSeq" id="WP_345235596.1">
    <property type="nucleotide sequence ID" value="NZ_BAABGZ010000017.1"/>
</dbReference>
<dbReference type="Gene3D" id="3.30.540.30">
    <property type="match status" value="1"/>
</dbReference>
<dbReference type="PANTHER" id="PTHR23422:SF11">
    <property type="entry name" value="DIPEPTIDYL PEPTIDASE 3"/>
    <property type="match status" value="1"/>
</dbReference>